<evidence type="ECO:0000313" key="2">
    <source>
        <dbReference type="EMBL" id="ODQ81526.1"/>
    </source>
</evidence>
<reference evidence="3" key="1">
    <citation type="submission" date="2016-05" db="EMBL/GenBank/DDBJ databases">
        <title>Comparative genomics of biotechnologically important yeasts.</title>
        <authorList>
            <consortium name="DOE Joint Genome Institute"/>
            <person name="Riley R."/>
            <person name="Haridas S."/>
            <person name="Wolfe K.H."/>
            <person name="Lopes M.R."/>
            <person name="Hittinger C.T."/>
            <person name="Goker M."/>
            <person name="Salamov A."/>
            <person name="Wisecaver J."/>
            <person name="Long T.M."/>
            <person name="Aerts A.L."/>
            <person name="Barry K."/>
            <person name="Choi C."/>
            <person name="Clum A."/>
            <person name="Coughlan A.Y."/>
            <person name="Deshpande S."/>
            <person name="Douglass A.P."/>
            <person name="Hanson S.J."/>
            <person name="Klenk H.-P."/>
            <person name="Labutti K."/>
            <person name="Lapidus A."/>
            <person name="Lindquist E."/>
            <person name="Lipzen A."/>
            <person name="Meier-Kolthoff J.P."/>
            <person name="Ohm R.A."/>
            <person name="Otillar R.P."/>
            <person name="Pangilinan J."/>
            <person name="Peng Y."/>
            <person name="Rokas A."/>
            <person name="Rosa C.A."/>
            <person name="Scheuner C."/>
            <person name="Sibirny A.A."/>
            <person name="Slot J.C."/>
            <person name="Stielow J.B."/>
            <person name="Sun H."/>
            <person name="Kurtzman C.P."/>
            <person name="Blackwell M."/>
            <person name="Grigoriev I.V."/>
            <person name="Jeffries T.W."/>
        </authorList>
    </citation>
    <scope>NUCLEOTIDE SEQUENCE [LARGE SCALE GENOMIC DNA]</scope>
    <source>
        <strain evidence="3">NRRL Y-12698</strain>
    </source>
</reference>
<dbReference type="Proteomes" id="UP000094336">
    <property type="component" value="Unassembled WGS sequence"/>
</dbReference>
<keyword evidence="1" id="KW-1133">Transmembrane helix</keyword>
<protein>
    <submittedName>
        <fullName evidence="2">Uncharacterized protein</fullName>
    </submittedName>
</protein>
<feature type="transmembrane region" description="Helical" evidence="1">
    <location>
        <begin position="20"/>
        <end position="42"/>
    </location>
</feature>
<name>A0A1E3QV32_9ASCO</name>
<keyword evidence="1" id="KW-0812">Transmembrane</keyword>
<dbReference type="EMBL" id="KV454427">
    <property type="protein sequence ID" value="ODQ81526.1"/>
    <property type="molecule type" value="Genomic_DNA"/>
</dbReference>
<gene>
    <name evidence="2" type="ORF">BABINDRAFT_159806</name>
</gene>
<accession>A0A1E3QV32</accession>
<dbReference type="GeneID" id="30145743"/>
<proteinExistence type="predicted"/>
<keyword evidence="1" id="KW-0472">Membrane</keyword>
<keyword evidence="3" id="KW-1185">Reference proteome</keyword>
<evidence type="ECO:0000313" key="3">
    <source>
        <dbReference type="Proteomes" id="UP000094336"/>
    </source>
</evidence>
<dbReference type="AlphaFoldDB" id="A0A1E3QV32"/>
<organism evidence="2 3">
    <name type="scientific">Babjeviella inositovora NRRL Y-12698</name>
    <dbReference type="NCBI Taxonomy" id="984486"/>
    <lineage>
        <taxon>Eukaryota</taxon>
        <taxon>Fungi</taxon>
        <taxon>Dikarya</taxon>
        <taxon>Ascomycota</taxon>
        <taxon>Saccharomycotina</taxon>
        <taxon>Pichiomycetes</taxon>
        <taxon>Serinales incertae sedis</taxon>
        <taxon>Babjeviella</taxon>
    </lineage>
</organism>
<dbReference type="RefSeq" id="XP_018986854.1">
    <property type="nucleotide sequence ID" value="XM_019127890.1"/>
</dbReference>
<sequence length="192" mass="20936">MVQSCCSSLERLILVTTGNLLGVTLLGTEDLLVTVLLLLSLLSRGLFNLVSQTVSNQSVSWLELLGVSDRGVDQTEPSRLTTTVLGSETKDGDSVLFSLVNFSQLFSQLILRDVSSVWVQDIDNELSSGQQWVGDNLSGSDGNSVRLESMLIRVLDIQFHVTQSAREVGAEGFALGSACHTMVWPFNVRSWD</sequence>
<evidence type="ECO:0000256" key="1">
    <source>
        <dbReference type="SAM" id="Phobius"/>
    </source>
</evidence>